<dbReference type="EMBL" id="MN739669">
    <property type="protein sequence ID" value="QHT19739.1"/>
    <property type="molecule type" value="Genomic_DNA"/>
</dbReference>
<reference evidence="3" key="1">
    <citation type="journal article" date="2020" name="Nature">
        <title>Giant virus diversity and host interactions through global metagenomics.</title>
        <authorList>
            <person name="Schulz F."/>
            <person name="Roux S."/>
            <person name="Paez-Espino D."/>
            <person name="Jungbluth S."/>
            <person name="Walsh D.A."/>
            <person name="Denef V.J."/>
            <person name="McMahon K.D."/>
            <person name="Konstantinidis K.T."/>
            <person name="Eloe-Fadrosh E.A."/>
            <person name="Kyrpides N.C."/>
            <person name="Woyke T."/>
        </authorList>
    </citation>
    <scope>NUCLEOTIDE SEQUENCE</scope>
    <source>
        <strain evidence="3">GVMAG-M-3300023174-5</strain>
    </source>
</reference>
<keyword evidence="2" id="KW-1133">Transmembrane helix</keyword>
<protein>
    <submittedName>
        <fullName evidence="3">Uncharacterized protein</fullName>
    </submittedName>
</protein>
<dbReference type="AlphaFoldDB" id="A0A6C0DUP0"/>
<feature type="coiled-coil region" evidence="1">
    <location>
        <begin position="90"/>
        <end position="117"/>
    </location>
</feature>
<sequence length="296" mass="33379">MAQSSNQNYSNLQDRNAQIILDIQNLQNIERELFNNLEQSLSQNTLSQSQKETLVQKINEISQMRSNMYQTIGGINSFYQSNLNTSTNTLAQQTAAISIVEKELNAAKERLKLIEEYKVNKLRLVEINTYYGERYAAHSYLMKIVIYMFVPILILAVLANKGFVPNWLFSGLTIIIAVIGLITLFYAIRSIMMRDNMIFQEYDWSFDPNSAPKASSSSSTDPWASSGSNMCIGQACCDTGYTYDPTQNKCIPSSQVSSTTSESFISNIFTKYSKADENKKPDYTMGDKLPVSYAST</sequence>
<keyword evidence="1" id="KW-0175">Coiled coil</keyword>
<feature type="transmembrane region" description="Helical" evidence="2">
    <location>
        <begin position="166"/>
        <end position="188"/>
    </location>
</feature>
<name>A0A6C0DUP0_9ZZZZ</name>
<proteinExistence type="predicted"/>
<evidence type="ECO:0000256" key="1">
    <source>
        <dbReference type="SAM" id="Coils"/>
    </source>
</evidence>
<accession>A0A6C0DUP0</accession>
<feature type="transmembrane region" description="Helical" evidence="2">
    <location>
        <begin position="140"/>
        <end position="160"/>
    </location>
</feature>
<evidence type="ECO:0000256" key="2">
    <source>
        <dbReference type="SAM" id="Phobius"/>
    </source>
</evidence>
<keyword evidence="2" id="KW-0472">Membrane</keyword>
<keyword evidence="2" id="KW-0812">Transmembrane</keyword>
<organism evidence="3">
    <name type="scientific">viral metagenome</name>
    <dbReference type="NCBI Taxonomy" id="1070528"/>
    <lineage>
        <taxon>unclassified sequences</taxon>
        <taxon>metagenomes</taxon>
        <taxon>organismal metagenomes</taxon>
    </lineage>
</organism>
<evidence type="ECO:0000313" key="3">
    <source>
        <dbReference type="EMBL" id="QHT19739.1"/>
    </source>
</evidence>